<dbReference type="Proteomes" id="UP000556700">
    <property type="component" value="Unassembled WGS sequence"/>
</dbReference>
<dbReference type="RefSeq" id="WP_180903978.1">
    <property type="nucleotide sequence ID" value="NZ_CAIJDO010000052.1"/>
</dbReference>
<keyword evidence="3 7" id="KW-0732">Signal</keyword>
<dbReference type="Pfam" id="PF03534">
    <property type="entry name" value="SpvB"/>
    <property type="match status" value="1"/>
</dbReference>
<evidence type="ECO:0000256" key="1">
    <source>
        <dbReference type="ARBA" id="ARBA00004613"/>
    </source>
</evidence>
<keyword evidence="9" id="KW-1185">Reference proteome</keyword>
<keyword evidence="6" id="KW-0472">Membrane</keyword>
<proteinExistence type="predicted"/>
<protein>
    <submittedName>
        <fullName evidence="8">Uncharacterized protein</fullName>
    </submittedName>
</protein>
<accession>A0A6V6YMP7</accession>
<feature type="transmembrane region" description="Helical" evidence="6">
    <location>
        <begin position="1844"/>
        <end position="1866"/>
    </location>
</feature>
<dbReference type="SUPFAM" id="SSF69318">
    <property type="entry name" value="Integrin alpha N-terminal domain"/>
    <property type="match status" value="1"/>
</dbReference>
<dbReference type="InterPro" id="IPR003284">
    <property type="entry name" value="Sal_SpvB"/>
</dbReference>
<evidence type="ECO:0000256" key="5">
    <source>
        <dbReference type="SAM" id="MobiDB-lite"/>
    </source>
</evidence>
<feature type="signal peptide" evidence="7">
    <location>
        <begin position="1"/>
        <end position="18"/>
    </location>
</feature>
<dbReference type="Pfam" id="PF13517">
    <property type="entry name" value="FG-GAP_3"/>
    <property type="match status" value="1"/>
</dbReference>
<evidence type="ECO:0000256" key="2">
    <source>
        <dbReference type="ARBA" id="ARBA00022525"/>
    </source>
</evidence>
<reference evidence="8 9" key="1">
    <citation type="submission" date="2020-06" db="EMBL/GenBank/DDBJ databases">
        <authorList>
            <person name="Criscuolo A."/>
        </authorList>
    </citation>
    <scope>NUCLEOTIDE SEQUENCE [LARGE SCALE GENOMIC DNA]</scope>
    <source>
        <strain evidence="9">CIP 110025</strain>
    </source>
</reference>
<evidence type="ECO:0000313" key="8">
    <source>
        <dbReference type="EMBL" id="CAD0000760.1"/>
    </source>
</evidence>
<feature type="compositionally biased region" description="Polar residues" evidence="5">
    <location>
        <begin position="1011"/>
        <end position="1020"/>
    </location>
</feature>
<name>A0A6V6YMP7_9FLAO</name>
<dbReference type="GO" id="GO:0005737">
    <property type="term" value="C:cytoplasm"/>
    <property type="evidence" value="ECO:0007669"/>
    <property type="project" value="InterPro"/>
</dbReference>
<dbReference type="PANTHER" id="PTHR32305">
    <property type="match status" value="1"/>
</dbReference>
<dbReference type="InterPro" id="IPR050708">
    <property type="entry name" value="T6SS_VgrG/RHS"/>
</dbReference>
<comment type="caution">
    <text evidence="8">The sequence shown here is derived from an EMBL/GenBank/DDBJ whole genome shotgun (WGS) entry which is preliminary data.</text>
</comment>
<comment type="subcellular location">
    <subcellularLocation>
        <location evidence="1">Secreted</location>
    </subcellularLocation>
</comment>
<keyword evidence="6" id="KW-0812">Transmembrane</keyword>
<keyword evidence="4" id="KW-0843">Virulence</keyword>
<keyword evidence="2" id="KW-0964">Secreted</keyword>
<dbReference type="GO" id="GO:0005576">
    <property type="term" value="C:extracellular region"/>
    <property type="evidence" value="ECO:0007669"/>
    <property type="project" value="UniProtKB-SubCell"/>
</dbReference>
<dbReference type="PANTHER" id="PTHR32305:SF15">
    <property type="entry name" value="PROTEIN RHSA-RELATED"/>
    <property type="match status" value="1"/>
</dbReference>
<evidence type="ECO:0000256" key="7">
    <source>
        <dbReference type="SAM" id="SignalP"/>
    </source>
</evidence>
<evidence type="ECO:0000313" key="9">
    <source>
        <dbReference type="Proteomes" id="UP000556700"/>
    </source>
</evidence>
<dbReference type="InterPro" id="IPR028994">
    <property type="entry name" value="Integrin_alpha_N"/>
</dbReference>
<dbReference type="NCBIfam" id="TIGR03696">
    <property type="entry name" value="Rhs_assc_core"/>
    <property type="match status" value="1"/>
</dbReference>
<dbReference type="InterPro" id="IPR006530">
    <property type="entry name" value="YD"/>
</dbReference>
<gene>
    <name evidence="8" type="ORF">FLACHUCJ7_00196</name>
</gene>
<evidence type="ECO:0000256" key="3">
    <source>
        <dbReference type="ARBA" id="ARBA00022729"/>
    </source>
</evidence>
<dbReference type="InterPro" id="IPR013517">
    <property type="entry name" value="FG-GAP"/>
</dbReference>
<organism evidence="8 9">
    <name type="scientific">Flavobacterium chungangense</name>
    <dbReference type="NCBI Taxonomy" id="554283"/>
    <lineage>
        <taxon>Bacteria</taxon>
        <taxon>Pseudomonadati</taxon>
        <taxon>Bacteroidota</taxon>
        <taxon>Flavobacteriia</taxon>
        <taxon>Flavobacteriales</taxon>
        <taxon>Flavobacteriaceae</taxon>
        <taxon>Flavobacterium</taxon>
    </lineage>
</organism>
<sequence length="2167" mass="239917">MKQFYFFIFILLAQFSFSQNFTDTKGELQISSSGTTVYNLPIATPPSIQNVAPVINLTYSSGGRGGIAGQGWSINSISAISRMATRKDIDGFIDGVDFDSNDKLAIDGQRLLLKTGVYWANGSTYETEFKSNSKIELKIENGFLHFIVTAPDGSRTWYASKGTGSYQNAISANAWYIVHFEDANGNEINYNYSNVTYNSTNQLYIKTIDFSGNSSAGIAFQNQIEFNYKSSSRIERDFINGAPFYATQILDNIMVRTNGDLFRKYQLQHQTDLSSGYQRVSSIQESNGSGELSNPVTFTYNNTTDSVTRTVKEYSNTLAFDKANIAGDFDGDGRLDFVADKKIFTNLFNGNTGNTPINFPTFRPALIFPATIMSNYKINQFQSIIEPAATNSQIQFVAYNIVDNNLNYTGLTASVIQTISYNNTIHIDPSYMDEDESYVPPVAPPQDSRTNEYLSGDFDGDGISEVLILSKDERYVWEEYINQNGYSEGFYWKLYSNTNSDYRRDARLVSLSTGGSTLLQGNDEYYICATGKRYIADMNGDGRSDIININLHGQYSIVEINKLPSTGAQAKRIGYGTISNYSHTRQILFGDYNGDGKTDIMLPDSEGGSGQTLWHIYYSNPNPAGGNFFVKESHNIVEYWPNTGSHFDSQTHFSNYYAIDINKDGKSDIVRVWRRYYKPGWTINDHNTEWWVKGYTNNIGNTASTTAFPMTYDSKNDNLSPITGQPSGFFSGSPDIPIPLVTNYKYNGANTDLVIVRGHHNKIEYYQFSKNVDTDNRLKSVSEANGNIVQTIDYLPMVSSNGGLGNYPTDFYSVLSNSIYFSFPNHPNIALIKNENCYLVSRLTATVNGTSKYQDFKYRSYISNYNYGTVGFAQTARSSWYLNPSDIKIWSINNYETTRGYIYSTFTHNDNTNIFNFSQSNIISQKYYNYSDYTNGLVINYRLDDVYSDDKISGVYTEENYQHDPNDYGLVTIKTVDYYQNNTLQGKTITTTSYDNNPSGTGKDYYIGRPNQINTSTTYGGETRTSEEKLSYTNGNITHTEKKGHNTYAIIEDMTYDSVGNLLTKTVSAPNALPAPTARKITDEYDATKRFVVKKTDHQNFVTNFVYNRLGQVTQSTSPFGVVSDYTFDNWGKLTKTKTTGASAVPLETTITYAKLSDGGYTVTSQNTVGDNAKSITQYDVLGRAVITTTKGLAINSTISKQVVYDGLGRKTKESEPYFSSPSRWVVYEYDYLMRPTKITQPTGRIQILSYSGMTTTSVDDGKTTTVTVDALGNKTQTIDPGGTITFSYYANGQLKESNYGGHKVNITIDGWGNKTAMTDPNAGTYTYSYDAFGQLIAETTPKGRTDTTYDEFGKVTKRKVSGDGADIETEYAYNSFAQLTGEVSKNSLGANIDSFGYTYDEYHRAVTNTETNAAFTQTKTITYDSYGRPITAINATQDLVSGLSESVTTKNGYNTYNGIMDKLTDGNDAVLWQLNTANEKMQPLTQTLGNGVAITNAYDTHGYYASQTHTKNSINIVNNTYSFNAIKGTLSSRQNVALGTSETFTYDALDRLTHWTNPLTGIVDSNTYDDRGRITNNNKLGAVTYNGNFNTGIYQKKEIELTTEGEAYYNNLPKQLVSYNMFKSPISINESDKGSTTFTYNSHLSRQAMKFGYQIPTPGAEGVYTKTKNYTDDGTVEIIRTPTEVTIRTYVGGDAYGAPLYTEKTKTVATGAITDKKYYLHRDYLGSIIAISDNTGTAVERRQFDAWGNLAKLQKNGVAITLPTNGTGAALMMLDRGYTSHEHLAEVGLIHMNGRLYDPVLRSFLMPDNFIQEPENTQNYNRYSYVLNNPLMYTDPSGEAYEILAAIGIGAAIAFTTYTITALLADVPFSIGGLAKATFIGAATSAVTFGIGTAASTITNFYLRAAVSAVAYGTFQGGMTAISGGKFWSGFASGALSSIAASAWRGGGPNSNYHGAGNFASSGAGMIAFGTVSGGAGAALTGGNFWQGAVTGLVVSGLNFATMKMTVTADTESSSAVSQDSEIGNKINWFDKNDDDHYALWDYANDDADLPANTVKLYSHGWTNGSINGITNTKVFSSILSKLSPLWKDYIDSGMTKSITLELKACFSCGFANRLVADGFKNLTIICKPIDRYYKVEYRLFKQFNWEPVQTWTKYSNGYNYGDFKR</sequence>
<evidence type="ECO:0000256" key="6">
    <source>
        <dbReference type="SAM" id="Phobius"/>
    </source>
</evidence>
<dbReference type="Gene3D" id="2.180.10.10">
    <property type="entry name" value="RHS repeat-associated core"/>
    <property type="match status" value="1"/>
</dbReference>
<dbReference type="NCBIfam" id="TIGR01643">
    <property type="entry name" value="YD_repeat_2x"/>
    <property type="match status" value="2"/>
</dbReference>
<dbReference type="Pfam" id="PF05593">
    <property type="entry name" value="RHS_repeat"/>
    <property type="match status" value="2"/>
</dbReference>
<feature type="region of interest" description="Disordered" evidence="5">
    <location>
        <begin position="1000"/>
        <end position="1025"/>
    </location>
</feature>
<feature type="transmembrane region" description="Helical" evidence="6">
    <location>
        <begin position="1878"/>
        <end position="1904"/>
    </location>
</feature>
<evidence type="ECO:0000256" key="4">
    <source>
        <dbReference type="ARBA" id="ARBA00023026"/>
    </source>
</evidence>
<dbReference type="Gene3D" id="2.40.128.340">
    <property type="match status" value="1"/>
</dbReference>
<dbReference type="InterPro" id="IPR031325">
    <property type="entry name" value="RHS_repeat"/>
</dbReference>
<keyword evidence="6" id="KW-1133">Transmembrane helix</keyword>
<dbReference type="EMBL" id="CAIJDO010000052">
    <property type="protein sequence ID" value="CAD0000760.1"/>
    <property type="molecule type" value="Genomic_DNA"/>
</dbReference>
<feature type="chain" id="PRO_5028195446" evidence="7">
    <location>
        <begin position="19"/>
        <end position="2167"/>
    </location>
</feature>
<dbReference type="InterPro" id="IPR022385">
    <property type="entry name" value="Rhs_assc_core"/>
</dbReference>